<accession>A0AAW1YV63</accession>
<dbReference type="Proteomes" id="UP001479290">
    <property type="component" value="Unassembled WGS sequence"/>
</dbReference>
<evidence type="ECO:0000313" key="1">
    <source>
        <dbReference type="EMBL" id="KAK9952463.1"/>
    </source>
</evidence>
<gene>
    <name evidence="1" type="ORF">ABG768_018302</name>
</gene>
<sequence>MAQRRKAQHFIIRTCPVIVQILSNVFGLSLFEDAITYCVGFMFGKHCKLVATSSFVSASRVSPPLRRTHSLVSIGPSYAALKLHSAHGLSFSIKLIWPIVVRNRGDLA</sequence>
<dbReference type="EMBL" id="JAWDJR010000024">
    <property type="protein sequence ID" value="KAK9952463.1"/>
    <property type="molecule type" value="Genomic_DNA"/>
</dbReference>
<keyword evidence="2" id="KW-1185">Reference proteome</keyword>
<organism evidence="1 2">
    <name type="scientific">Culter alburnus</name>
    <name type="common">Topmouth culter</name>
    <dbReference type="NCBI Taxonomy" id="194366"/>
    <lineage>
        <taxon>Eukaryota</taxon>
        <taxon>Metazoa</taxon>
        <taxon>Chordata</taxon>
        <taxon>Craniata</taxon>
        <taxon>Vertebrata</taxon>
        <taxon>Euteleostomi</taxon>
        <taxon>Actinopterygii</taxon>
        <taxon>Neopterygii</taxon>
        <taxon>Teleostei</taxon>
        <taxon>Ostariophysi</taxon>
        <taxon>Cypriniformes</taxon>
        <taxon>Xenocyprididae</taxon>
        <taxon>Xenocypridinae</taxon>
        <taxon>Culter</taxon>
    </lineage>
</organism>
<protein>
    <submittedName>
        <fullName evidence="1">Uncharacterized protein</fullName>
    </submittedName>
</protein>
<proteinExistence type="predicted"/>
<reference evidence="1 2" key="1">
    <citation type="submission" date="2024-05" db="EMBL/GenBank/DDBJ databases">
        <title>A high-quality chromosomal-level genome assembly of Topmouth culter (Culter alburnus).</title>
        <authorList>
            <person name="Zhao H."/>
        </authorList>
    </citation>
    <scope>NUCLEOTIDE SEQUENCE [LARGE SCALE GENOMIC DNA]</scope>
    <source>
        <strain evidence="1">CATC2023</strain>
        <tissue evidence="1">Muscle</tissue>
    </source>
</reference>
<comment type="caution">
    <text evidence="1">The sequence shown here is derived from an EMBL/GenBank/DDBJ whole genome shotgun (WGS) entry which is preliminary data.</text>
</comment>
<evidence type="ECO:0000313" key="2">
    <source>
        <dbReference type="Proteomes" id="UP001479290"/>
    </source>
</evidence>
<dbReference type="AlphaFoldDB" id="A0AAW1YV63"/>
<name>A0AAW1YV63_CULAL</name>